<keyword evidence="7" id="KW-1185">Reference proteome</keyword>
<comment type="similarity">
    <text evidence="5">Belongs to the mitochondrial carrier (TC 2.A.29) family.</text>
</comment>
<accession>A0A3N7FPA3</accession>
<feature type="repeat" description="Solcar" evidence="4">
    <location>
        <begin position="65"/>
        <end position="120"/>
    </location>
</feature>
<dbReference type="Gene3D" id="1.50.40.10">
    <property type="entry name" value="Mitochondrial carrier domain"/>
    <property type="match status" value="1"/>
</dbReference>
<dbReference type="STRING" id="3694.A0A3N7FPA3"/>
<evidence type="ECO:0000256" key="4">
    <source>
        <dbReference type="PROSITE-ProRule" id="PRU00282"/>
    </source>
</evidence>
<dbReference type="Proteomes" id="UP000006729">
    <property type="component" value="Chromosome 10"/>
</dbReference>
<dbReference type="InterPro" id="IPR023395">
    <property type="entry name" value="MCP_dom_sf"/>
</dbReference>
<reference evidence="6 7" key="1">
    <citation type="journal article" date="2006" name="Science">
        <title>The genome of black cottonwood, Populus trichocarpa (Torr. &amp; Gray).</title>
        <authorList>
            <person name="Tuskan G.A."/>
            <person name="Difazio S."/>
            <person name="Jansson S."/>
            <person name="Bohlmann J."/>
            <person name="Grigoriev I."/>
            <person name="Hellsten U."/>
            <person name="Putnam N."/>
            <person name="Ralph S."/>
            <person name="Rombauts S."/>
            <person name="Salamov A."/>
            <person name="Schein J."/>
            <person name="Sterck L."/>
            <person name="Aerts A."/>
            <person name="Bhalerao R.R."/>
            <person name="Bhalerao R.P."/>
            <person name="Blaudez D."/>
            <person name="Boerjan W."/>
            <person name="Brun A."/>
            <person name="Brunner A."/>
            <person name="Busov V."/>
            <person name="Campbell M."/>
            <person name="Carlson J."/>
            <person name="Chalot M."/>
            <person name="Chapman J."/>
            <person name="Chen G.L."/>
            <person name="Cooper D."/>
            <person name="Coutinho P.M."/>
            <person name="Couturier J."/>
            <person name="Covert S."/>
            <person name="Cronk Q."/>
            <person name="Cunningham R."/>
            <person name="Davis J."/>
            <person name="Degroeve S."/>
            <person name="Dejardin A."/>
            <person name="Depamphilis C."/>
            <person name="Detter J."/>
            <person name="Dirks B."/>
            <person name="Dubchak I."/>
            <person name="Duplessis S."/>
            <person name="Ehlting J."/>
            <person name="Ellis B."/>
            <person name="Gendler K."/>
            <person name="Goodstein D."/>
            <person name="Gribskov M."/>
            <person name="Grimwood J."/>
            <person name="Groover A."/>
            <person name="Gunter L."/>
            <person name="Hamberger B."/>
            <person name="Heinze B."/>
            <person name="Helariutta Y."/>
            <person name="Henrissat B."/>
            <person name="Holligan D."/>
            <person name="Holt R."/>
            <person name="Huang W."/>
            <person name="Islam-Faridi N."/>
            <person name="Jones S."/>
            <person name="Jones-Rhoades M."/>
            <person name="Jorgensen R."/>
            <person name="Joshi C."/>
            <person name="Kangasjarvi J."/>
            <person name="Karlsson J."/>
            <person name="Kelleher C."/>
            <person name="Kirkpatrick R."/>
            <person name="Kirst M."/>
            <person name="Kohler A."/>
            <person name="Kalluri U."/>
            <person name="Larimer F."/>
            <person name="Leebens-Mack J."/>
            <person name="Leple J.C."/>
            <person name="Locascio P."/>
            <person name="Lou Y."/>
            <person name="Lucas S."/>
            <person name="Martin F."/>
            <person name="Montanini B."/>
            <person name="Napoli C."/>
            <person name="Nelson D.R."/>
            <person name="Nelson C."/>
            <person name="Nieminen K."/>
            <person name="Nilsson O."/>
            <person name="Pereda V."/>
            <person name="Peter G."/>
            <person name="Philippe R."/>
            <person name="Pilate G."/>
            <person name="Poliakov A."/>
            <person name="Razumovskaya J."/>
            <person name="Richardson P."/>
            <person name="Rinaldi C."/>
            <person name="Ritland K."/>
            <person name="Rouze P."/>
            <person name="Ryaboy D."/>
            <person name="Schmutz J."/>
            <person name="Schrader J."/>
            <person name="Segerman B."/>
            <person name="Shin H."/>
            <person name="Siddiqui A."/>
            <person name="Sterky F."/>
            <person name="Terry A."/>
            <person name="Tsai C.J."/>
            <person name="Uberbacher E."/>
            <person name="Unneberg P."/>
            <person name="Vahala J."/>
            <person name="Wall K."/>
            <person name="Wessler S."/>
            <person name="Yang G."/>
            <person name="Yin T."/>
            <person name="Douglas C."/>
            <person name="Marra M."/>
            <person name="Sandberg G."/>
            <person name="Van de Peer Y."/>
            <person name="Rokhsar D."/>
        </authorList>
    </citation>
    <scope>NUCLEOTIDE SEQUENCE [LARGE SCALE GENOMIC DNA]</scope>
    <source>
        <strain evidence="7">cv. Nisqually</strain>
    </source>
</reference>
<dbReference type="EMBL" id="CM009299">
    <property type="protein sequence ID" value="RQO97237.1"/>
    <property type="molecule type" value="Genomic_DNA"/>
</dbReference>
<dbReference type="PROSITE" id="PS50920">
    <property type="entry name" value="SOLCAR"/>
    <property type="match status" value="1"/>
</dbReference>
<dbReference type="InParanoid" id="A0A3N7FPA3"/>
<evidence type="ECO:0000256" key="2">
    <source>
        <dbReference type="ARBA" id="ARBA00022692"/>
    </source>
</evidence>
<protein>
    <submittedName>
        <fullName evidence="6">Uncharacterized protein</fullName>
    </submittedName>
</protein>
<dbReference type="SUPFAM" id="SSF103506">
    <property type="entry name" value="Mitochondrial carrier"/>
    <property type="match status" value="1"/>
</dbReference>
<proteinExistence type="inferred from homology"/>
<dbReference type="GO" id="GO:0016020">
    <property type="term" value="C:membrane"/>
    <property type="evidence" value="ECO:0007669"/>
    <property type="project" value="UniProtKB-SubCell"/>
</dbReference>
<keyword evidence="5" id="KW-0813">Transport</keyword>
<evidence type="ECO:0000313" key="7">
    <source>
        <dbReference type="Proteomes" id="UP000006729"/>
    </source>
</evidence>
<keyword evidence="2 4" id="KW-0812">Transmembrane</keyword>
<dbReference type="InterPro" id="IPR018108">
    <property type="entry name" value="MCP_transmembrane"/>
</dbReference>
<organism evidence="6 7">
    <name type="scientific">Populus trichocarpa</name>
    <name type="common">Western balsam poplar</name>
    <name type="synonym">Populus balsamifera subsp. trichocarpa</name>
    <dbReference type="NCBI Taxonomy" id="3694"/>
    <lineage>
        <taxon>Eukaryota</taxon>
        <taxon>Viridiplantae</taxon>
        <taxon>Streptophyta</taxon>
        <taxon>Embryophyta</taxon>
        <taxon>Tracheophyta</taxon>
        <taxon>Spermatophyta</taxon>
        <taxon>Magnoliopsida</taxon>
        <taxon>eudicotyledons</taxon>
        <taxon>Gunneridae</taxon>
        <taxon>Pentapetalae</taxon>
        <taxon>rosids</taxon>
        <taxon>fabids</taxon>
        <taxon>Malpighiales</taxon>
        <taxon>Salicaceae</taxon>
        <taxon>Saliceae</taxon>
        <taxon>Populus</taxon>
    </lineage>
</organism>
<dbReference type="Pfam" id="PF00153">
    <property type="entry name" value="Mito_carr"/>
    <property type="match status" value="1"/>
</dbReference>
<name>A0A3N7FPA3_POPTR</name>
<keyword evidence="3 4" id="KW-0472">Membrane</keyword>
<evidence type="ECO:0000256" key="1">
    <source>
        <dbReference type="ARBA" id="ARBA00004141"/>
    </source>
</evidence>
<sequence>MDFETESQKKKSGVFGDVYGGITMVLPKEIDDPISLPSPPSLAPPFELRFHLPDLKLAVRDFTKTREVGEFLSGALAGAMTKAVLAPLETIRTRMVVGVGSKNIPGSFLEIIEQQGWQGL</sequence>
<dbReference type="AlphaFoldDB" id="A0A3N7FPA3"/>
<evidence type="ECO:0000313" key="6">
    <source>
        <dbReference type="EMBL" id="RQO97237.1"/>
    </source>
</evidence>
<gene>
    <name evidence="6" type="ORF">POPTR_010G253566</name>
</gene>
<evidence type="ECO:0000256" key="5">
    <source>
        <dbReference type="RuleBase" id="RU000488"/>
    </source>
</evidence>
<evidence type="ECO:0000256" key="3">
    <source>
        <dbReference type="ARBA" id="ARBA00023136"/>
    </source>
</evidence>
<comment type="subcellular location">
    <subcellularLocation>
        <location evidence="1">Membrane</location>
        <topology evidence="1">Multi-pass membrane protein</topology>
    </subcellularLocation>
</comment>